<feature type="region of interest" description="Disordered" evidence="1">
    <location>
        <begin position="395"/>
        <end position="419"/>
    </location>
</feature>
<feature type="compositionally biased region" description="Polar residues" evidence="1">
    <location>
        <begin position="623"/>
        <end position="635"/>
    </location>
</feature>
<feature type="compositionally biased region" description="Polar residues" evidence="1">
    <location>
        <begin position="396"/>
        <end position="405"/>
    </location>
</feature>
<dbReference type="PROSITE" id="PS51724">
    <property type="entry name" value="SPOR"/>
    <property type="match status" value="1"/>
</dbReference>
<dbReference type="EMBL" id="SMAR01000029">
    <property type="protein sequence ID" value="TCT34811.1"/>
    <property type="molecule type" value="Genomic_DNA"/>
</dbReference>
<dbReference type="OrthoDB" id="7338235at2"/>
<feature type="compositionally biased region" description="Polar residues" evidence="1">
    <location>
        <begin position="645"/>
        <end position="654"/>
    </location>
</feature>
<dbReference type="Pfam" id="PF05036">
    <property type="entry name" value="SPOR"/>
    <property type="match status" value="1"/>
</dbReference>
<protein>
    <submittedName>
        <fullName evidence="4">Sporulation related protein</fullName>
    </submittedName>
</protein>
<accession>A0A4R3NL82</accession>
<evidence type="ECO:0000313" key="5">
    <source>
        <dbReference type="Proteomes" id="UP000295097"/>
    </source>
</evidence>
<feature type="region of interest" description="Disordered" evidence="1">
    <location>
        <begin position="553"/>
        <end position="586"/>
    </location>
</feature>
<feature type="compositionally biased region" description="Basic and acidic residues" evidence="1">
    <location>
        <begin position="1"/>
        <end position="13"/>
    </location>
</feature>
<dbReference type="AlphaFoldDB" id="A0A4R3NL82"/>
<name>A0A4R3NL82_9HYPH</name>
<gene>
    <name evidence="4" type="ORF">EDC90_102912</name>
</gene>
<sequence length="818" mass="87845">MAEKNKPDFDNQKSGDIAPDDPFAELARLIAPEAEAPRRKEEPSLEDAPHSVTEADLADELLRGLDHQISAYPEDPQPGQPSSFEDDEPYREFTGWSQQETGDGDNRQWSADLSENEPVTGHPFGPDPVADQEFGHDDAVQPFSDDFLADELERSMQSLDQPETDQRAFSASAQQQPFYTDFRVLYPAPEVPAEDDATLPDEPDIPEFEPDAYHASEVSFEDESFGSETGTESADPRFEPAYQQVDPQDWASTPEHAALEEDVHEEPFSVEQPYPAVAKPDDVAAPEEAPENTEAAFDLDLNELELELSGIEPAETAREPLEQAVDNQSEDDGIFDPAELVSTDEPPAPVEDMDLPRDHVEEIERPSHQPEPYEFDLDEELADAMAAHGPVDPIAESQSQINRPQPVQAESEERVSEHQYDDDIEAALSEELHQAVGAAPVSHGFDDYYDEDDGAFETEKRPGWLAVTWMGYGRVIIGSVAVLGIAVLMIFAGLRYFSNEGGDDPMVIAADNSDVKEAPEDPGGEVVPNQDNAVFNNVEGTLSARPRQDNLIASDQEPADVENTAPNPLASGASMQSNDNASIETGIEPRKVRTIIVRPDGTLVEREGSTVAAGAEAPAAGQNGPTPSAGSNLETVTALPDENGNLISTGQQGAATAPDAQTGVENGADTAGASQTDTSEETNAFDGSGLTFDPYSVPLPERAPSNRVSQASSSAPSPAPSGGTQSAAPVNAAASQTGSSQYAMQIASLPSEQEARQAYQRLASQHPSVLGRQGVEYVAANVNGSTYYRVRIPAASLGDAISLCERYRGDGGSCFVPR</sequence>
<feature type="compositionally biased region" description="Basic and acidic residues" evidence="1">
    <location>
        <begin position="257"/>
        <end position="267"/>
    </location>
</feature>
<evidence type="ECO:0000313" key="4">
    <source>
        <dbReference type="EMBL" id="TCT34811.1"/>
    </source>
</evidence>
<organism evidence="4 5">
    <name type="scientific">Martelella mediterranea</name>
    <dbReference type="NCBI Taxonomy" id="293089"/>
    <lineage>
        <taxon>Bacteria</taxon>
        <taxon>Pseudomonadati</taxon>
        <taxon>Pseudomonadota</taxon>
        <taxon>Alphaproteobacteria</taxon>
        <taxon>Hyphomicrobiales</taxon>
        <taxon>Aurantimonadaceae</taxon>
        <taxon>Martelella</taxon>
    </lineage>
</organism>
<proteinExistence type="predicted"/>
<feature type="region of interest" description="Disordered" evidence="1">
    <location>
        <begin position="190"/>
        <end position="274"/>
    </location>
</feature>
<keyword evidence="5" id="KW-1185">Reference proteome</keyword>
<dbReference type="SUPFAM" id="SSF110997">
    <property type="entry name" value="Sporulation related repeat"/>
    <property type="match status" value="1"/>
</dbReference>
<feature type="region of interest" description="Disordered" evidence="1">
    <location>
        <begin position="155"/>
        <end position="174"/>
    </location>
</feature>
<evidence type="ECO:0000256" key="1">
    <source>
        <dbReference type="SAM" id="MobiDB-lite"/>
    </source>
</evidence>
<feature type="compositionally biased region" description="Polar residues" evidence="1">
    <location>
        <begin position="95"/>
        <end position="113"/>
    </location>
</feature>
<evidence type="ECO:0000256" key="2">
    <source>
        <dbReference type="SAM" id="Phobius"/>
    </source>
</evidence>
<reference evidence="4 5" key="1">
    <citation type="submission" date="2019-03" db="EMBL/GenBank/DDBJ databases">
        <title>Freshwater and sediment microbial communities from various areas in North America, analyzing microbe dynamics in response to fracking.</title>
        <authorList>
            <person name="Lamendella R."/>
        </authorList>
    </citation>
    <scope>NUCLEOTIDE SEQUENCE [LARGE SCALE GENOMIC DNA]</scope>
    <source>
        <strain evidence="4 5">175.2</strain>
    </source>
</reference>
<dbReference type="InterPro" id="IPR007730">
    <property type="entry name" value="SPOR-like_dom"/>
</dbReference>
<feature type="compositionally biased region" description="Basic and acidic residues" evidence="1">
    <location>
        <begin position="35"/>
        <end position="49"/>
    </location>
</feature>
<evidence type="ECO:0000259" key="3">
    <source>
        <dbReference type="PROSITE" id="PS51724"/>
    </source>
</evidence>
<feature type="transmembrane region" description="Helical" evidence="2">
    <location>
        <begin position="475"/>
        <end position="497"/>
    </location>
</feature>
<feature type="compositionally biased region" description="Low complexity" evidence="1">
    <location>
        <begin position="709"/>
        <end position="729"/>
    </location>
</feature>
<feature type="region of interest" description="Disordered" evidence="1">
    <location>
        <begin position="598"/>
        <end position="735"/>
    </location>
</feature>
<feature type="compositionally biased region" description="Acidic residues" evidence="1">
    <location>
        <begin position="192"/>
        <end position="210"/>
    </location>
</feature>
<dbReference type="Gene3D" id="3.30.70.1070">
    <property type="entry name" value="Sporulation related repeat"/>
    <property type="match status" value="1"/>
</dbReference>
<comment type="caution">
    <text evidence="4">The sequence shown here is derived from an EMBL/GenBank/DDBJ whole genome shotgun (WGS) entry which is preliminary data.</text>
</comment>
<dbReference type="InterPro" id="IPR036680">
    <property type="entry name" value="SPOR-like_sf"/>
</dbReference>
<dbReference type="GO" id="GO:0042834">
    <property type="term" value="F:peptidoglycan binding"/>
    <property type="evidence" value="ECO:0007669"/>
    <property type="project" value="InterPro"/>
</dbReference>
<dbReference type="Proteomes" id="UP000295097">
    <property type="component" value="Unassembled WGS sequence"/>
</dbReference>
<keyword evidence="2" id="KW-0812">Transmembrane</keyword>
<keyword evidence="2" id="KW-1133">Transmembrane helix</keyword>
<keyword evidence="2" id="KW-0472">Membrane</keyword>
<dbReference type="RefSeq" id="WP_132313313.1">
    <property type="nucleotide sequence ID" value="NZ_SMAR01000029.1"/>
</dbReference>
<feature type="region of interest" description="Disordered" evidence="1">
    <location>
        <begin position="312"/>
        <end position="353"/>
    </location>
</feature>
<feature type="domain" description="SPOR" evidence="3">
    <location>
        <begin position="736"/>
        <end position="818"/>
    </location>
</feature>
<feature type="compositionally biased region" description="Low complexity" evidence="1">
    <location>
        <begin position="612"/>
        <end position="621"/>
    </location>
</feature>
<feature type="compositionally biased region" description="Polar residues" evidence="1">
    <location>
        <begin position="573"/>
        <end position="583"/>
    </location>
</feature>
<feature type="region of interest" description="Disordered" evidence="1">
    <location>
        <begin position="1"/>
        <end position="142"/>
    </location>
</feature>